<dbReference type="PANTHER" id="PTHR10579:SF135">
    <property type="entry name" value="OS12G0203500 PROTEIN"/>
    <property type="match status" value="1"/>
</dbReference>
<sequence length="571" mass="61420">MAFTTSMSGRRWPVFLAGIGHAQKIFTAEYSNSAQKVYDDDDPVEQPAADAAAGNGVLVLKTHCEYPTIPNGAEHEGFVVMVTVKAPALVAGDSGRAPVDLVVVLDAGASMAAGAKLEQVKRAMAFVIDSLGPRDRLSAVAFDPDEARQVLPLTRMSEDSKAAAKRGVESLNAAAGIGTANVRGGLDEAAKVLDGNQYAAVILLTDGQGYDTTSDDHSGHVPPFFTRTCQRTPVHTFMLSSDGNGEQAAAAAMHHISEATGGTFTFVEDLAVVQGALARCVGGLRSLAAEGVWIEGDCQYPGVTIRAVKSGRHESCVQDTYEQVTVDVGDLYADEERRFLFLFDVDSADDAKDTANHIMKLSCNYGDKATHQIVDVYNEGPWVQRPLEAADVAPSMEVKRELLRVAAAEDMALAREAAERGAYAEAARILDARRESVTRLPAAMSGDAVCNALVAELHELSLRVADEQDYKLTGRARLLTAMSAHAQQRGFSVPLLSRRPVSSSGLEVGWSGSAMFATPEMRQMEKLSEMLHERQQQQAAPGEKPHSGMEARSWLVHAWRQGWQRLLLISA</sequence>
<reference evidence="2 3" key="2">
    <citation type="submission" date="2024-10" db="EMBL/GenBank/DDBJ databases">
        <authorList>
            <person name="Ryan C."/>
        </authorList>
    </citation>
    <scope>NUCLEOTIDE SEQUENCE [LARGE SCALE GENOMIC DNA]</scope>
</reference>
<feature type="domain" description="VWFA" evidence="1">
    <location>
        <begin position="100"/>
        <end position="281"/>
    </location>
</feature>
<keyword evidence="3" id="KW-1185">Reference proteome</keyword>
<dbReference type="Pfam" id="PF14624">
    <property type="entry name" value="Vwaint"/>
    <property type="match status" value="1"/>
</dbReference>
<reference evidence="3" key="1">
    <citation type="submission" date="2024-06" db="EMBL/GenBank/DDBJ databases">
        <authorList>
            <person name="Ryan C."/>
        </authorList>
    </citation>
    <scope>NUCLEOTIDE SEQUENCE [LARGE SCALE GENOMIC DNA]</scope>
</reference>
<dbReference type="AlphaFoldDB" id="A0ABC9BZE9"/>
<dbReference type="InterPro" id="IPR036465">
    <property type="entry name" value="vWFA_dom_sf"/>
</dbReference>
<organism evidence="2 3">
    <name type="scientific">Urochloa decumbens</name>
    <dbReference type="NCBI Taxonomy" id="240449"/>
    <lineage>
        <taxon>Eukaryota</taxon>
        <taxon>Viridiplantae</taxon>
        <taxon>Streptophyta</taxon>
        <taxon>Embryophyta</taxon>
        <taxon>Tracheophyta</taxon>
        <taxon>Spermatophyta</taxon>
        <taxon>Magnoliopsida</taxon>
        <taxon>Liliopsida</taxon>
        <taxon>Poales</taxon>
        <taxon>Poaceae</taxon>
        <taxon>PACMAD clade</taxon>
        <taxon>Panicoideae</taxon>
        <taxon>Panicodae</taxon>
        <taxon>Paniceae</taxon>
        <taxon>Melinidinae</taxon>
        <taxon>Urochloa</taxon>
    </lineage>
</organism>
<dbReference type="SUPFAM" id="SSF53300">
    <property type="entry name" value="vWA-like"/>
    <property type="match status" value="1"/>
</dbReference>
<dbReference type="InterPro" id="IPR051266">
    <property type="entry name" value="CLCR"/>
</dbReference>
<dbReference type="InterPro" id="IPR002035">
    <property type="entry name" value="VWF_A"/>
</dbReference>
<name>A0ABC9BZE9_9POAL</name>
<gene>
    <name evidence="2" type="ORF">URODEC1_LOCUS69178</name>
</gene>
<dbReference type="PANTHER" id="PTHR10579">
    <property type="entry name" value="CALCIUM-ACTIVATED CHLORIDE CHANNEL REGULATOR"/>
    <property type="match status" value="1"/>
</dbReference>
<evidence type="ECO:0000259" key="1">
    <source>
        <dbReference type="PROSITE" id="PS50234"/>
    </source>
</evidence>
<accession>A0ABC9BZE9</accession>
<dbReference type="Gene3D" id="3.40.50.410">
    <property type="entry name" value="von Willebrand factor, type A domain"/>
    <property type="match status" value="1"/>
</dbReference>
<evidence type="ECO:0000313" key="3">
    <source>
        <dbReference type="Proteomes" id="UP001497457"/>
    </source>
</evidence>
<dbReference type="Pfam" id="PF13768">
    <property type="entry name" value="VWA_3"/>
    <property type="match status" value="1"/>
</dbReference>
<dbReference type="SMART" id="SM00327">
    <property type="entry name" value="VWA"/>
    <property type="match status" value="1"/>
</dbReference>
<dbReference type="Proteomes" id="UP001497457">
    <property type="component" value="Chromosome 27b"/>
</dbReference>
<protein>
    <recommendedName>
        <fullName evidence="1">VWFA domain-containing protein</fullName>
    </recommendedName>
</protein>
<dbReference type="PROSITE" id="PS50234">
    <property type="entry name" value="VWFA"/>
    <property type="match status" value="1"/>
</dbReference>
<dbReference type="InterPro" id="IPR032838">
    <property type="entry name" value="Vwaint_dom"/>
</dbReference>
<dbReference type="EMBL" id="OZ075137">
    <property type="protein sequence ID" value="CAL5008770.1"/>
    <property type="molecule type" value="Genomic_DNA"/>
</dbReference>
<proteinExistence type="predicted"/>
<evidence type="ECO:0000313" key="2">
    <source>
        <dbReference type="EMBL" id="CAL5008770.1"/>
    </source>
</evidence>